<dbReference type="SUPFAM" id="SSF52540">
    <property type="entry name" value="P-loop containing nucleoside triphosphate hydrolases"/>
    <property type="match status" value="1"/>
</dbReference>
<dbReference type="InterPro" id="IPR012381">
    <property type="entry name" value="EutP_PduV"/>
</dbReference>
<dbReference type="GO" id="GO:0005524">
    <property type="term" value="F:ATP binding"/>
    <property type="evidence" value="ECO:0007669"/>
    <property type="project" value="UniProtKB-UniRule"/>
</dbReference>
<comment type="caution">
    <text evidence="2">The sequence shown here is derived from an EMBL/GenBank/DDBJ whole genome shotgun (WGS) entry which is preliminary data.</text>
</comment>
<dbReference type="AlphaFoldDB" id="C6LEX8"/>
<dbReference type="GO" id="GO:0006576">
    <property type="term" value="P:biogenic amine metabolic process"/>
    <property type="evidence" value="ECO:0007669"/>
    <property type="project" value="InterPro"/>
</dbReference>
<keyword evidence="3" id="KW-1185">Reference proteome</keyword>
<dbReference type="PIRSF" id="PIRSF036409">
    <property type="entry name" value="EutP_PduV"/>
    <property type="match status" value="1"/>
</dbReference>
<reference evidence="2" key="1">
    <citation type="submission" date="2009-07" db="EMBL/GenBank/DDBJ databases">
        <authorList>
            <person name="Weinstock G."/>
            <person name="Sodergren E."/>
            <person name="Clifton S."/>
            <person name="Fulton L."/>
            <person name="Fulton B."/>
            <person name="Courtney L."/>
            <person name="Fronick C."/>
            <person name="Harrison M."/>
            <person name="Strong C."/>
            <person name="Farmer C."/>
            <person name="Delahaunty K."/>
            <person name="Markovic C."/>
            <person name="Hall O."/>
            <person name="Minx P."/>
            <person name="Tomlinson C."/>
            <person name="Mitreva M."/>
            <person name="Nelson J."/>
            <person name="Hou S."/>
            <person name="Wollam A."/>
            <person name="Pepin K.H."/>
            <person name="Johnson M."/>
            <person name="Bhonagiri V."/>
            <person name="Nash W.E."/>
            <person name="Warren W."/>
            <person name="Chinwalla A."/>
            <person name="Mardis E.R."/>
            <person name="Wilson R.K."/>
        </authorList>
    </citation>
    <scope>NUCLEOTIDE SEQUENCE [LARGE SCALE GENOMIC DNA]</scope>
    <source>
        <strain evidence="2">DSM 14469</strain>
    </source>
</reference>
<sequence length="157" mass="17471">MTEEMKKTEELDRKKRVILIGRSTAGKTTLCQKINNEELRYHKTQTVQIINKNMIDTPGEYLERTSYRGALVVTSTEADVILLVQDATEEGTMFPPMFNSMFAKPCVGVVTKADLADEAQVERAKKYLKNAGAGELYVTSAVTGEGVKELVDTLHLL</sequence>
<protein>
    <submittedName>
        <fullName evidence="2">Ethanolamine utilization protein, EutP</fullName>
    </submittedName>
</protein>
<dbReference type="EMBL" id="ACCL02000009">
    <property type="protein sequence ID" value="EET60717.1"/>
    <property type="molecule type" value="Genomic_DNA"/>
</dbReference>
<dbReference type="NCBIfam" id="TIGR02528">
    <property type="entry name" value="EutP"/>
    <property type="match status" value="1"/>
</dbReference>
<dbReference type="CDD" id="cd00882">
    <property type="entry name" value="Ras_like_GTPase"/>
    <property type="match status" value="1"/>
</dbReference>
<dbReference type="Pfam" id="PF10662">
    <property type="entry name" value="PduV-EutP"/>
    <property type="match status" value="1"/>
</dbReference>
<organism evidence="2 3">
    <name type="scientific">Marvinbryantia formatexigens DSM 14469</name>
    <dbReference type="NCBI Taxonomy" id="478749"/>
    <lineage>
        <taxon>Bacteria</taxon>
        <taxon>Bacillati</taxon>
        <taxon>Bacillota</taxon>
        <taxon>Clostridia</taxon>
        <taxon>Lachnospirales</taxon>
        <taxon>Lachnospiraceae</taxon>
        <taxon>Marvinbryantia</taxon>
    </lineage>
</organism>
<comment type="similarity">
    <text evidence="1">Belongs to the EutP/PduV family.</text>
</comment>
<evidence type="ECO:0000313" key="3">
    <source>
        <dbReference type="Proteomes" id="UP000005561"/>
    </source>
</evidence>
<dbReference type="PANTHER" id="PTHR40453">
    <property type="entry name" value="PROTEIN YOEF"/>
    <property type="match status" value="1"/>
</dbReference>
<keyword evidence="1" id="KW-0547">Nucleotide-binding</keyword>
<proteinExistence type="inferred from homology"/>
<dbReference type="Gene3D" id="3.40.50.300">
    <property type="entry name" value="P-loop containing nucleotide triphosphate hydrolases"/>
    <property type="match status" value="1"/>
</dbReference>
<accession>C6LEX8</accession>
<gene>
    <name evidence="2" type="primary">eutP</name>
    <name evidence="2" type="ORF">BRYFOR_07179</name>
</gene>
<name>C6LEX8_9FIRM</name>
<dbReference type="RefSeq" id="WP_006861971.1">
    <property type="nucleotide sequence ID" value="NZ_ACCL02000009.1"/>
</dbReference>
<dbReference type="eggNOG" id="COG4917">
    <property type="taxonomic scope" value="Bacteria"/>
</dbReference>
<evidence type="ECO:0000313" key="2">
    <source>
        <dbReference type="EMBL" id="EET60717.1"/>
    </source>
</evidence>
<dbReference type="PANTHER" id="PTHR40453:SF1">
    <property type="entry name" value="PROTEIN YOEF"/>
    <property type="match status" value="1"/>
</dbReference>
<dbReference type="Proteomes" id="UP000005561">
    <property type="component" value="Unassembled WGS sequence"/>
</dbReference>
<dbReference type="InterPro" id="IPR027417">
    <property type="entry name" value="P-loop_NTPase"/>
</dbReference>
<dbReference type="STRING" id="168384.SAMN05660368_02395"/>
<evidence type="ECO:0000256" key="1">
    <source>
        <dbReference type="PIRNR" id="PIRNR036409"/>
    </source>
</evidence>